<organism evidence="1">
    <name type="scientific">Tanacetum cinerariifolium</name>
    <name type="common">Dalmatian daisy</name>
    <name type="synonym">Chrysanthemum cinerariifolium</name>
    <dbReference type="NCBI Taxonomy" id="118510"/>
    <lineage>
        <taxon>Eukaryota</taxon>
        <taxon>Viridiplantae</taxon>
        <taxon>Streptophyta</taxon>
        <taxon>Embryophyta</taxon>
        <taxon>Tracheophyta</taxon>
        <taxon>Spermatophyta</taxon>
        <taxon>Magnoliopsida</taxon>
        <taxon>eudicotyledons</taxon>
        <taxon>Gunneridae</taxon>
        <taxon>Pentapetalae</taxon>
        <taxon>asterids</taxon>
        <taxon>campanulids</taxon>
        <taxon>Asterales</taxon>
        <taxon>Asteraceae</taxon>
        <taxon>Asteroideae</taxon>
        <taxon>Anthemideae</taxon>
        <taxon>Anthemidinae</taxon>
        <taxon>Tanacetum</taxon>
    </lineage>
</organism>
<protein>
    <submittedName>
        <fullName evidence="1">Uncharacterized protein</fullName>
    </submittedName>
</protein>
<reference evidence="1" key="1">
    <citation type="journal article" date="2019" name="Sci. Rep.">
        <title>Draft genome of Tanacetum cinerariifolium, the natural source of mosquito coil.</title>
        <authorList>
            <person name="Yamashiro T."/>
            <person name="Shiraishi A."/>
            <person name="Satake H."/>
            <person name="Nakayama K."/>
        </authorList>
    </citation>
    <scope>NUCLEOTIDE SEQUENCE</scope>
</reference>
<dbReference type="EMBL" id="BKCJ011198847">
    <property type="protein sequence ID" value="GFD02559.1"/>
    <property type="molecule type" value="Genomic_DNA"/>
</dbReference>
<sequence>DVLEFFRELFNNVQNIHEELAEYINTPGWNRPAFYNNGDDDDEDCTIAITPDFLITDSLIMRDKHLDTIPEKESDEFINHTK</sequence>
<comment type="caution">
    <text evidence="1">The sequence shown here is derived from an EMBL/GenBank/DDBJ whole genome shotgun (WGS) entry which is preliminary data.</text>
</comment>
<accession>A0A699SZS3</accession>
<dbReference type="AlphaFoldDB" id="A0A699SZS3"/>
<name>A0A699SZS3_TANCI</name>
<gene>
    <name evidence="1" type="ORF">Tci_874528</name>
</gene>
<evidence type="ECO:0000313" key="1">
    <source>
        <dbReference type="EMBL" id="GFD02559.1"/>
    </source>
</evidence>
<proteinExistence type="predicted"/>
<feature type="non-terminal residue" evidence="1">
    <location>
        <position position="1"/>
    </location>
</feature>